<feature type="region of interest" description="Disordered" evidence="7">
    <location>
        <begin position="490"/>
        <end position="517"/>
    </location>
</feature>
<dbReference type="PROSITE" id="PS50199">
    <property type="entry name" value="ZF_RANBP2_2"/>
    <property type="match status" value="1"/>
</dbReference>
<feature type="compositionally biased region" description="Acidic residues" evidence="7">
    <location>
        <begin position="2572"/>
        <end position="2584"/>
    </location>
</feature>
<feature type="region of interest" description="Disordered" evidence="7">
    <location>
        <begin position="1518"/>
        <end position="1544"/>
    </location>
</feature>
<dbReference type="InterPro" id="IPR035983">
    <property type="entry name" value="Hect_E3_ubiquitin_ligase"/>
</dbReference>
<feature type="region of interest" description="Disordered" evidence="7">
    <location>
        <begin position="390"/>
        <end position="419"/>
    </location>
</feature>
<feature type="region of interest" description="Disordered" evidence="7">
    <location>
        <begin position="2572"/>
        <end position="2628"/>
    </location>
</feature>
<feature type="compositionally biased region" description="Polar residues" evidence="7">
    <location>
        <begin position="490"/>
        <end position="499"/>
    </location>
</feature>
<dbReference type="Gene3D" id="4.10.1060.10">
    <property type="entry name" value="Zinc finger, RanBP2-type"/>
    <property type="match status" value="1"/>
</dbReference>
<feature type="region of interest" description="Disordered" evidence="7">
    <location>
        <begin position="2396"/>
        <end position="2421"/>
    </location>
</feature>
<keyword evidence="3 5" id="KW-0833">Ubl conjugation pathway</keyword>
<protein>
    <recommendedName>
        <fullName evidence="13">HECT domain-containing protein</fullName>
    </recommendedName>
</protein>
<feature type="compositionally biased region" description="Low complexity" evidence="7">
    <location>
        <begin position="644"/>
        <end position="661"/>
    </location>
</feature>
<feature type="region of interest" description="Disordered" evidence="7">
    <location>
        <begin position="2518"/>
        <end position="2560"/>
    </location>
</feature>
<dbReference type="Pfam" id="PF00622">
    <property type="entry name" value="SPRY"/>
    <property type="match status" value="1"/>
</dbReference>
<dbReference type="PANTHER" id="PTHR48125">
    <property type="entry name" value="LP07818P1"/>
    <property type="match status" value="1"/>
</dbReference>
<evidence type="ECO:0000256" key="3">
    <source>
        <dbReference type="ARBA" id="ARBA00022786"/>
    </source>
</evidence>
<feature type="region of interest" description="Disordered" evidence="7">
    <location>
        <begin position="1607"/>
        <end position="1626"/>
    </location>
</feature>
<feature type="region of interest" description="Disordered" evidence="7">
    <location>
        <begin position="1143"/>
        <end position="1166"/>
    </location>
</feature>
<evidence type="ECO:0000256" key="5">
    <source>
        <dbReference type="PROSITE-ProRule" id="PRU00104"/>
    </source>
</evidence>
<feature type="compositionally biased region" description="Low complexity" evidence="7">
    <location>
        <begin position="3613"/>
        <end position="3627"/>
    </location>
</feature>
<dbReference type="OMA" id="VCWTING"/>
<dbReference type="InterPro" id="IPR001876">
    <property type="entry name" value="Znf_RanBP2"/>
</dbReference>
<feature type="compositionally biased region" description="Basic and acidic residues" evidence="7">
    <location>
        <begin position="3558"/>
        <end position="3567"/>
    </location>
</feature>
<dbReference type="SMART" id="SM00449">
    <property type="entry name" value="SPRY"/>
    <property type="match status" value="1"/>
</dbReference>
<dbReference type="SUPFAM" id="SSF49899">
    <property type="entry name" value="Concanavalin A-like lectins/glucanases"/>
    <property type="match status" value="1"/>
</dbReference>
<accession>A0A0N1PEG6</accession>
<feature type="region of interest" description="Disordered" evidence="7">
    <location>
        <begin position="3527"/>
        <end position="3628"/>
    </location>
</feature>
<feature type="compositionally biased region" description="Polar residues" evidence="7">
    <location>
        <begin position="124"/>
        <end position="144"/>
    </location>
</feature>
<feature type="region of interest" description="Disordered" evidence="7">
    <location>
        <begin position="3300"/>
        <end position="3342"/>
    </location>
</feature>
<reference evidence="11 12" key="1">
    <citation type="journal article" date="2015" name="PLoS Pathog.">
        <title>Leptomonas seymouri: Adaptations to the Dixenous Life Cycle Analyzed by Genome Sequencing, Transcriptome Profiling and Co-infection with Leishmania donovani.</title>
        <authorList>
            <person name="Kraeva N."/>
            <person name="Butenko A."/>
            <person name="Hlavacova J."/>
            <person name="Kostygov A."/>
            <person name="Myskova J."/>
            <person name="Grybchuk D."/>
            <person name="Lestinova T."/>
            <person name="Votypka J."/>
            <person name="Volf P."/>
            <person name="Opperdoes F."/>
            <person name="Flegontov P."/>
            <person name="Lukes J."/>
            <person name="Yurchenko V."/>
        </authorList>
    </citation>
    <scope>NUCLEOTIDE SEQUENCE [LARGE SCALE GENOMIC DNA]</scope>
    <source>
        <strain evidence="11 12">ATCC 30220</strain>
    </source>
</reference>
<dbReference type="PROSITE" id="PS01358">
    <property type="entry name" value="ZF_RANBP2_1"/>
    <property type="match status" value="1"/>
</dbReference>
<evidence type="ECO:0000313" key="12">
    <source>
        <dbReference type="Proteomes" id="UP000038009"/>
    </source>
</evidence>
<dbReference type="SMART" id="SM00547">
    <property type="entry name" value="ZnF_RBZ"/>
    <property type="match status" value="2"/>
</dbReference>
<keyword evidence="1" id="KW-0479">Metal-binding</keyword>
<dbReference type="Pfam" id="PF00632">
    <property type="entry name" value="HECT"/>
    <property type="match status" value="1"/>
</dbReference>
<gene>
    <name evidence="11" type="ORF">ABL78_2021</name>
</gene>
<feature type="compositionally biased region" description="Basic residues" evidence="7">
    <location>
        <begin position="768"/>
        <end position="778"/>
    </location>
</feature>
<keyword evidence="4" id="KW-0862">Zinc</keyword>
<sequence length="4075" mass="435182">MQQQSLAGMNAYFEPAAAIAACKAEDVMSIPAYRLAQVAWPLLSDAERTLSMRDILFTPPMRVSASARATEAAFSAGVQACLTELTENLQRVSCGESPISVARLRSAALAYQINAASKWPTKLAQRSTSGNTTSSSKPQGSSNIPFLRSAQPAGTADAFFDFAFPSFMPPDDAEEGIEATALNADECGVLPATAIHSNSHNTPLDSSGRALPGAAGEFRRRVKDDAQEQAQDTAASSCHSAADRENYERKRRSFVSEFVDSQWESVVSSALRSDDTINTAKMAAASKKARAIPNAAMLRHTMLRTALLLCHQAPNSSAAGHSFVSLLRHALRAVAATSTIRRCTDDTDSNLGNALAPTGATAAGGIGNADRAAVLASSAALTHLGVVGDGQTKASSATSRGLKGASADRCTKGPSESPSQATATAEAAAAAAQQSVLRLQASLWVEVVLPLLHCVPLVLWTDDVLVELGQVLETIAAAPPPKLVAIAQRQQQPQLSPTAATGRHAGPSKRAKSGLKKAACMPSSTTTSLGGGVGIAAEQMVDFNVCIPFKIGLSKRGVAEGGLFDSVHYSGDASAAGDGQQRAHQLSISNGSTTSAMGNNASSYPSSAFHEVPDVWDAAEVTEEMSVVEEEEEREEDAADDDYTTTSASSVTSSLSSSSSAETERASVLHVSVNSQDYDDVDFATLFGGLCGEFEAQPCRHRCTQMVEFSFPCATRVSVRLLESVDWDRYNPRGRDVLLLPLESMSASAEKSAAASESQPVPAPATAQHRRSSSHTHSSRGVAVGSLAKAKDPCKETLPLSLQSLKAGRNEALTHSGPCRVAIPSLPQRATHIVSGEVSAHLQLTLDTRWSTEWTIALSLAQRTVAERLLSLIETRACSSADNAQQRLRSSRIASCVLLRDGLNASASGATSERKAYATAASAAAAAHLSAASATSPATVPSAAASAPAALPSSITGLDAFIVTLMEMPLNAFRARVRCHTTHAEGVRATLVLIACAFLQDRLGYLNGDPLAWHSAAWSEAVRQVSLASDVVGSAVGSGCAAMEVALFFASHVASSCAVSTITRAQVIDAAIGLMSIPGLSVADVKTALEDRRQLSNTMWIVVVLLNKCVAVARAPKHVALVSQATRRLLILGCPSTQAAALSPSAATQRQQQHRQHVPWSSTAHPPSMNAPVLTAAGMGATVAAASATGEQSNHYLSLVRSCGRAMEINLRRGVHDLLTQLFRLLKALLHRIHSTQAAPHRFLLESWEYGAFAVLTVSLMATPMDASDVRLCAPFFADVVTGLLPSFTRLSRTESLLLTSESEEHKFLVEVAKYVRGRSSTSVAAFMGEDGGAELGEADIPASREPQILRKVDEVARSRSTAPANGEGVGVWDVLQGATAASWTPGHVRVEIWNGSCSGFYVGFASADLPSDVCGPERDPNGIYFIGDGTLQYGDVTRKQWRLPRWHAGDVVELNFVFASGNWDVVMALNGVTMVRLTLPRRDFRLVAVNVRAGEYVPGNNHVYVLSVSPIYGKSSATTDRRRKRGSAARATAALPPSPSASNACAAAPADVRLSPFSRLTVFNVSLFLELVLHYLVLHSSRRHHVSVASSAAAASAAGAVGGATLSTAHAGPPSQQGPRGLLRRSTSSAALAVSHAGDHNTAVAAAAAVTPLTTCACENVHLVQVCTAPLQHSLQQLVSLLHDLSHSDNTNSSSNSGKGDSANDTEAYEVKRTAALHISNALLLDLVVTLSISLPSSTSTLAMTVDVLTAVVECEAVARKTHTVALSALYNAITQHAFREAISPGQAGSVRRLWAACYRLASGRPDYQPRFSTASVPAGPVVVLAGGRRIEHRRASVSTALSGNVRSMSYACNPIDLDDRETPDVVRVSVRMQRGFQCETLGRYYYFGLADIAPTPTSTPIAQGSTGSTSAPLSGLGPSLSATATATAGELTKHPGERAKQRRTYLISDYLSEVPEAAVQKTEVECIKNYLNPESNIIFGSGDVMTAVVYVRERWITFERNGLPLNVLYHDIPASVHRLYPFVELYNRDSRAKWMYPPDETVMSARYTMRAMLLSWPNIVLPLVKEYLPKFDASKVSCAAADPQSFSAPLTRSSTDSANNSRNHSNALLHERNEEGAHDVVLGVLGADGDEMRVVYVAPPQLDQPGGRAQTVRVERFERGMAVVSDEAGSLQRVCAAALEPDTTAEVHVLPTAALRSVVQACLPELAMFATQCLQGLLAVGDAKKEGTCESAQQGHAPPKSTATEEKAGGRALASCQMVLHRPATLLRVLRLIFSLNGHVSSPTSATPMAVAAAGAANRGGRGTPQANALSLSTAATTTPALAEPIERAMLTLLPLLDALLPISQLDLPPSVLLREAWNELWCNPDLRRRVDIAVPRCPLASIAAVDSQSVAVKTRAKQHGRNEKSEGGARGLSTNSEELDHTYTEPAGVTYGSSAQRFEDRLRWRQLDGDRCLCPSCGKRWSACTSYHTVPSSWCDLLDRVFRLLQRQSVSPSLKQLSSPYCGWFAEWTDGPLEAPRAQPAVVPPEDSAKHPTSGGHDPQVPSPAQADEDGAYHSPMPAELSDAQLWEDADDTSAEEEEAVAGDSDGSDGAAATAAAASDRDEGGAHAEVPQSSTAAPVPATRTGEKSNAALANVDEAPMTLVVRRVQRPSNEECDANDEDDGVVFVEGSGETRQASFTFTGTLISPTLLRGQMTFDRIDLPDAGESSASEEWACPLCTFLNEPSAVRCAICANARPGASWTCPVCSYAYNTLASATCVTCGCMRPNSVRRLHDATGPSGYCTKCNAREHFRNFHAMRYRHYCFSCGIVTRWLPKDKFITTIEARLVGDGGMLEFQWALDGYNTVCFGLRTPAYSADELWNLVDAVARGRGSSAWREVGRYVQPIPERPLSTPSPTPAATAVASSSSCSAASSGGQPCIVGAIVYYASALVLRYARLLPVEQLADPGFLRRLHICGPEWLDSWTQFPISVVKPVFSQCLKLLQDGVRQPELVSTIATVALALIRQQPHVLGLEKHALLYALCLNVVRYGDAAQRKASYTCINALMEDDPAAALNVQPLVPVLSMEPPLEGQQRATVLALLHHASMSSTPAIAKACACMARTVEAMERQLPLPPMLGKPFPYLVALTETQLNEGGELLVGQVRGSIGVAPTKGGKYYYEVEVPHEFLSDRSKTIVMGWGTVEHERTASAQHVGSDLHSWGFNCRENLRLMMTEQALPVPRRPNQGDVIGSMMDLETMMVCWTINGQEISWVSVPAQGYGEAIFPYVSASVEPQSVKIRLGNTRFKPAGYRDYTPPSDCGLWAGEADSSPGDNDGEDRDAPKPAAAGTSTRTPPPSHPPQSYEFYQQLSLALEEASITTLDDTSVFSLLDTRTARSVLRQYPKLLALMLSAPHDSRRAFRSVDGDAQGERGAPAAATQAGEAVEDVQLLIPYIQQLRRAQELTVVVTRHLSLIEKSPYLMSCYKKATDLLFSSGRWTIFELQPGGRPKYNGGHSLRVLVSVRKAKHVRKEADAEWLAQHPHVVHQQNLPQPSASSAGVPGAQLTEDDSLGSPRPSHTTREAAHNGDHSSSNSSNTNASARQRAVHTGEDHGSRERDEEDEYVDVEGDEDGGNRNAGAAAGDSGRSASLDEVRKALQDIYGDGSQLSPSERRLRCSVTGQLFTQLEKARVYQRARMFAVQLEGTLAVDAGGVTRAVMSMLGEELSYRFVRGVRVDPLLPLFQLCGHSTVFTVVPNMSALYASEAADDGAEGGLLRRMFVWLGKLMGNMVLCGTLKVPFDFPRLLWKTLTFQEDTITLQDYAYDIDDNIIAALEDDEFVLSDEFFDVLPERVRASSAFLKSLQGGSSSGGSSVAGDARGGEGSDCGGASGAAVGCHTMMPSARPLRPYVCMTPAMSMQDMSHFASEELDGCVEDAEAAEGSRRRALAQEALLHQYDPAFLAIRSGLTAVVPASSLRSVRWEDLRARVCGNGAVSMEHVLAELDMSPLSPSMRAMLTQVLSSFTESQLSRFLLFCSGQSRIPLPEKVLVNCGDEVGRLPTAHTCSPISLLLQPCSTAAELQSSLEACLTHATEFGFV</sequence>
<feature type="compositionally biased region" description="Low complexity" evidence="7">
    <location>
        <begin position="2585"/>
        <end position="2601"/>
    </location>
</feature>
<dbReference type="InterPro" id="IPR000569">
    <property type="entry name" value="HECT_dom"/>
</dbReference>
<evidence type="ECO:0000259" key="10">
    <source>
        <dbReference type="PROSITE" id="PS50237"/>
    </source>
</evidence>
<organism evidence="11 12">
    <name type="scientific">Leptomonas seymouri</name>
    <dbReference type="NCBI Taxonomy" id="5684"/>
    <lineage>
        <taxon>Eukaryota</taxon>
        <taxon>Discoba</taxon>
        <taxon>Euglenozoa</taxon>
        <taxon>Kinetoplastea</taxon>
        <taxon>Metakinetoplastina</taxon>
        <taxon>Trypanosomatida</taxon>
        <taxon>Trypanosomatidae</taxon>
        <taxon>Leishmaniinae</taxon>
        <taxon>Leptomonas</taxon>
    </lineage>
</organism>
<dbReference type="FunFam" id="2.60.120.920:FF:000083">
    <property type="entry name" value="Zn-finger in Ran binding protein and others/SPRY domain/HECT-domain (Ubiquitin-transferase), putative"/>
    <property type="match status" value="1"/>
</dbReference>
<feature type="region of interest" description="Disordered" evidence="7">
    <location>
        <begin position="624"/>
        <end position="662"/>
    </location>
</feature>
<dbReference type="Pfam" id="PF00641">
    <property type="entry name" value="Zn_ribbon_RanBP"/>
    <property type="match status" value="1"/>
</dbReference>
<dbReference type="InterPro" id="IPR043136">
    <property type="entry name" value="B30.2/SPRY_sf"/>
</dbReference>
<dbReference type="SUPFAM" id="SSF90209">
    <property type="entry name" value="Ran binding protein zinc finger-like"/>
    <property type="match status" value="1"/>
</dbReference>
<dbReference type="Gene3D" id="3.30.2410.10">
    <property type="entry name" value="Hect, E3 ligase catalytic domain"/>
    <property type="match status" value="1"/>
</dbReference>
<evidence type="ECO:0000256" key="2">
    <source>
        <dbReference type="ARBA" id="ARBA00022771"/>
    </source>
</evidence>
<feature type="compositionally biased region" description="Polar residues" evidence="7">
    <location>
        <begin position="3527"/>
        <end position="3536"/>
    </location>
</feature>
<dbReference type="GO" id="GO:0004842">
    <property type="term" value="F:ubiquitin-protein transferase activity"/>
    <property type="evidence" value="ECO:0007669"/>
    <property type="project" value="InterPro"/>
</dbReference>
<dbReference type="Gene3D" id="2.60.120.920">
    <property type="match status" value="1"/>
</dbReference>
<evidence type="ECO:0000256" key="6">
    <source>
        <dbReference type="PROSITE-ProRule" id="PRU00322"/>
    </source>
</evidence>
<dbReference type="InterPro" id="IPR036443">
    <property type="entry name" value="Znf_RanBP2_sf"/>
</dbReference>
<dbReference type="Proteomes" id="UP000038009">
    <property type="component" value="Unassembled WGS sequence"/>
</dbReference>
<feature type="domain" description="HECT" evidence="10">
    <location>
        <begin position="3923"/>
        <end position="4075"/>
    </location>
</feature>
<feature type="region of interest" description="Disordered" evidence="7">
    <location>
        <begin position="122"/>
        <end position="145"/>
    </location>
</feature>
<evidence type="ECO:0000313" key="11">
    <source>
        <dbReference type="EMBL" id="KPI88904.1"/>
    </source>
</evidence>
<feature type="region of interest" description="Disordered" evidence="7">
    <location>
        <begin position="750"/>
        <end position="788"/>
    </location>
</feature>
<feature type="domain" description="B30.2/SPRY" evidence="8">
    <location>
        <begin position="3086"/>
        <end position="3286"/>
    </location>
</feature>
<dbReference type="InterPro" id="IPR013320">
    <property type="entry name" value="ConA-like_dom_sf"/>
</dbReference>
<dbReference type="InterPro" id="IPR001870">
    <property type="entry name" value="B30.2/SPRY"/>
</dbReference>
<feature type="domain" description="RanBP2-type" evidence="9">
    <location>
        <begin position="2712"/>
        <end position="2741"/>
    </location>
</feature>
<feature type="compositionally biased region" description="Acidic residues" evidence="7">
    <location>
        <begin position="624"/>
        <end position="643"/>
    </location>
</feature>
<dbReference type="SMART" id="SM00119">
    <property type="entry name" value="HECTc"/>
    <property type="match status" value="1"/>
</dbReference>
<comment type="caution">
    <text evidence="11">The sequence shown here is derived from an EMBL/GenBank/DDBJ whole genome shotgun (WGS) entry which is preliminary data.</text>
</comment>
<dbReference type="PROSITE" id="PS50237">
    <property type="entry name" value="HECT"/>
    <property type="match status" value="1"/>
</dbReference>
<dbReference type="OrthoDB" id="8068875at2759"/>
<feature type="compositionally biased region" description="Basic and acidic residues" evidence="7">
    <location>
        <begin position="3586"/>
        <end position="3596"/>
    </location>
</feature>
<dbReference type="PROSITE" id="PS50188">
    <property type="entry name" value="B302_SPRY"/>
    <property type="match status" value="1"/>
</dbReference>
<dbReference type="EMBL" id="LJSK01000037">
    <property type="protein sequence ID" value="KPI88904.1"/>
    <property type="molecule type" value="Genomic_DNA"/>
</dbReference>
<feature type="active site" description="Glycyl thioester intermediate" evidence="5">
    <location>
        <position position="4042"/>
    </location>
</feature>
<evidence type="ECO:0000259" key="9">
    <source>
        <dbReference type="PROSITE" id="PS50199"/>
    </source>
</evidence>
<dbReference type="InterPro" id="IPR003877">
    <property type="entry name" value="SPRY_dom"/>
</dbReference>
<dbReference type="VEuPathDB" id="TriTrypDB:Lsey_0037_0350"/>
<dbReference type="FunFam" id="3.30.2410.10:FF:000026">
    <property type="entry name" value="Zn-finger in Ran binding protein and others/SPRY domain/HECT-domain (Ubiquitin-transferase), putative"/>
    <property type="match status" value="1"/>
</dbReference>
<evidence type="ECO:0000259" key="8">
    <source>
        <dbReference type="PROSITE" id="PS50188"/>
    </source>
</evidence>
<feature type="compositionally biased region" description="Low complexity" evidence="7">
    <location>
        <begin position="1529"/>
        <end position="1544"/>
    </location>
</feature>
<dbReference type="Gene3D" id="3.90.1750.10">
    <property type="entry name" value="Hect, E3 ligase catalytic domains"/>
    <property type="match status" value="1"/>
</dbReference>
<evidence type="ECO:0000256" key="7">
    <source>
        <dbReference type="SAM" id="MobiDB-lite"/>
    </source>
</evidence>
<evidence type="ECO:0000256" key="4">
    <source>
        <dbReference type="ARBA" id="ARBA00022833"/>
    </source>
</evidence>
<dbReference type="PANTHER" id="PTHR48125:SF10">
    <property type="entry name" value="OS12G0136300 PROTEIN"/>
    <property type="match status" value="1"/>
</dbReference>
<feature type="region of interest" description="Disordered" evidence="7">
    <location>
        <begin position="3840"/>
        <end position="3860"/>
    </location>
</feature>
<evidence type="ECO:0000256" key="1">
    <source>
        <dbReference type="ARBA" id="ARBA00022723"/>
    </source>
</evidence>
<feature type="compositionally biased region" description="Low complexity" evidence="7">
    <location>
        <begin position="3568"/>
        <end position="3580"/>
    </location>
</feature>
<keyword evidence="12" id="KW-1185">Reference proteome</keyword>
<feature type="compositionally biased region" description="Acidic residues" evidence="7">
    <location>
        <begin position="3597"/>
        <end position="3610"/>
    </location>
</feature>
<keyword evidence="2 6" id="KW-0863">Zinc-finger</keyword>
<evidence type="ECO:0008006" key="13">
    <source>
        <dbReference type="Google" id="ProtNLM"/>
    </source>
</evidence>
<name>A0A0N1PEG6_LEPSE</name>
<proteinExistence type="predicted"/>
<dbReference type="SUPFAM" id="SSF56204">
    <property type="entry name" value="Hect, E3 ligase catalytic domain"/>
    <property type="match status" value="1"/>
</dbReference>
<dbReference type="CDD" id="cd11709">
    <property type="entry name" value="SPRY"/>
    <property type="match status" value="1"/>
</dbReference>
<feature type="compositionally biased region" description="Basic residues" evidence="7">
    <location>
        <begin position="506"/>
        <end position="515"/>
    </location>
</feature>
<dbReference type="GO" id="GO:0008270">
    <property type="term" value="F:zinc ion binding"/>
    <property type="evidence" value="ECO:0007669"/>
    <property type="project" value="UniProtKB-KW"/>
</dbReference>